<dbReference type="OrthoDB" id="1859495at2"/>
<dbReference type="EMBL" id="AAXG02000016">
    <property type="protein sequence ID" value="EDM99594.1"/>
    <property type="molecule type" value="Genomic_DNA"/>
</dbReference>
<accession>A6NWQ7</accession>
<dbReference type="STRING" id="411467.BACCAP_02651"/>
<comment type="caution">
    <text evidence="1">The sequence shown here is derived from an EMBL/GenBank/DDBJ whole genome shotgun (WGS) entry which is preliminary data.</text>
</comment>
<keyword evidence="2" id="KW-1185">Reference proteome</keyword>
<evidence type="ECO:0000313" key="2">
    <source>
        <dbReference type="Proteomes" id="UP000003639"/>
    </source>
</evidence>
<evidence type="ECO:0000313" key="1">
    <source>
        <dbReference type="EMBL" id="EDM99594.1"/>
    </source>
</evidence>
<reference evidence="1 2" key="1">
    <citation type="submission" date="2007-04" db="EMBL/GenBank/DDBJ databases">
        <authorList>
            <person name="Fulton L."/>
            <person name="Clifton S."/>
            <person name="Fulton B."/>
            <person name="Xu J."/>
            <person name="Minx P."/>
            <person name="Pepin K.H."/>
            <person name="Johnson M."/>
            <person name="Thiruvilangam P."/>
            <person name="Bhonagiri V."/>
            <person name="Nash W.E."/>
            <person name="Mardis E.R."/>
            <person name="Wilson R.K."/>
        </authorList>
    </citation>
    <scope>NUCLEOTIDE SEQUENCE [LARGE SCALE GENOMIC DNA]</scope>
    <source>
        <strain evidence="1 2">ATCC 29799</strain>
    </source>
</reference>
<organism evidence="1 2">
    <name type="scientific">Pseudoflavonifractor capillosus ATCC 29799</name>
    <dbReference type="NCBI Taxonomy" id="411467"/>
    <lineage>
        <taxon>Bacteria</taxon>
        <taxon>Bacillati</taxon>
        <taxon>Bacillota</taxon>
        <taxon>Clostridia</taxon>
        <taxon>Eubacteriales</taxon>
        <taxon>Oscillospiraceae</taxon>
        <taxon>Pseudoflavonifractor</taxon>
    </lineage>
</organism>
<gene>
    <name evidence="1" type="ORF">BACCAP_02651</name>
</gene>
<name>A6NWQ7_9FIRM</name>
<protein>
    <submittedName>
        <fullName evidence="1">Uncharacterized protein</fullName>
    </submittedName>
</protein>
<proteinExistence type="predicted"/>
<dbReference type="Proteomes" id="UP000003639">
    <property type="component" value="Unassembled WGS sequence"/>
</dbReference>
<sequence>MDTMTRNHIFMENIDLINRTLRRHRLLLYALHLELDDVYQELAIAALQAIDTYDDRRCDSITVHIWAKLQYAVLTIKRRNKPHGIMACEGFAPGVLSLELSEDYGYPAVAETGSDDDLIRERRLRQALARLEPQERRAVLDYLDGMKPARRSEKNSFDAALEKLRDFYLSTYRTARFGL</sequence>
<reference evidence="1 2" key="2">
    <citation type="submission" date="2007-06" db="EMBL/GenBank/DDBJ databases">
        <title>Draft genome sequence of Pseudoflavonifractor capillosus ATCC 29799.</title>
        <authorList>
            <person name="Sudarsanam P."/>
            <person name="Ley R."/>
            <person name="Guruge J."/>
            <person name="Turnbaugh P.J."/>
            <person name="Mahowald M."/>
            <person name="Liep D."/>
            <person name="Gordon J."/>
        </authorList>
    </citation>
    <scope>NUCLEOTIDE SEQUENCE [LARGE SCALE GENOMIC DNA]</scope>
    <source>
        <strain evidence="1 2">ATCC 29799</strain>
    </source>
</reference>
<dbReference type="RefSeq" id="WP_006573181.1">
    <property type="nucleotide sequence ID" value="NZ_AAXG02000016.1"/>
</dbReference>
<dbReference type="AlphaFoldDB" id="A6NWQ7"/>